<dbReference type="eggNOG" id="ENOG502RYNF">
    <property type="taxonomic scope" value="Eukaryota"/>
</dbReference>
<feature type="domain" description="Speriolin N-terminal" evidence="2">
    <location>
        <begin position="16"/>
        <end position="69"/>
    </location>
</feature>
<dbReference type="Proteomes" id="UP000050525">
    <property type="component" value="Unassembled WGS sequence"/>
</dbReference>
<dbReference type="Pfam" id="PF15058">
    <property type="entry name" value="Speriolin_N"/>
    <property type="match status" value="1"/>
</dbReference>
<evidence type="ECO:0000313" key="3">
    <source>
        <dbReference type="EMBL" id="KYO27148.1"/>
    </source>
</evidence>
<keyword evidence="4" id="KW-1185">Reference proteome</keyword>
<organism evidence="3 4">
    <name type="scientific">Alligator mississippiensis</name>
    <name type="common">American alligator</name>
    <dbReference type="NCBI Taxonomy" id="8496"/>
    <lineage>
        <taxon>Eukaryota</taxon>
        <taxon>Metazoa</taxon>
        <taxon>Chordata</taxon>
        <taxon>Craniata</taxon>
        <taxon>Vertebrata</taxon>
        <taxon>Euteleostomi</taxon>
        <taxon>Archelosauria</taxon>
        <taxon>Archosauria</taxon>
        <taxon>Crocodylia</taxon>
        <taxon>Alligatoridae</taxon>
        <taxon>Alligatorinae</taxon>
        <taxon>Alligator</taxon>
    </lineage>
</organism>
<feature type="coiled-coil region" evidence="1">
    <location>
        <begin position="21"/>
        <end position="48"/>
    </location>
</feature>
<dbReference type="InterPro" id="IPR029385">
    <property type="entry name" value="Speriolin_N"/>
</dbReference>
<evidence type="ECO:0000313" key="4">
    <source>
        <dbReference type="Proteomes" id="UP000050525"/>
    </source>
</evidence>
<reference evidence="3 4" key="1">
    <citation type="journal article" date="2012" name="Genome Biol.">
        <title>Sequencing three crocodilian genomes to illuminate the evolution of archosaurs and amniotes.</title>
        <authorList>
            <person name="St John J.A."/>
            <person name="Braun E.L."/>
            <person name="Isberg S.R."/>
            <person name="Miles L.G."/>
            <person name="Chong A.Y."/>
            <person name="Gongora J."/>
            <person name="Dalzell P."/>
            <person name="Moran C."/>
            <person name="Bed'hom B."/>
            <person name="Abzhanov A."/>
            <person name="Burgess S.C."/>
            <person name="Cooksey A.M."/>
            <person name="Castoe T.A."/>
            <person name="Crawford N.G."/>
            <person name="Densmore L.D."/>
            <person name="Drew J.C."/>
            <person name="Edwards S.V."/>
            <person name="Faircloth B.C."/>
            <person name="Fujita M.K."/>
            <person name="Greenwold M.J."/>
            <person name="Hoffmann F.G."/>
            <person name="Howard J.M."/>
            <person name="Iguchi T."/>
            <person name="Janes D.E."/>
            <person name="Khan S.Y."/>
            <person name="Kohno S."/>
            <person name="de Koning A.J."/>
            <person name="Lance S.L."/>
            <person name="McCarthy F.M."/>
            <person name="McCormack J.E."/>
            <person name="Merchant M.E."/>
            <person name="Peterson D.G."/>
            <person name="Pollock D.D."/>
            <person name="Pourmand N."/>
            <person name="Raney B.J."/>
            <person name="Roessler K.A."/>
            <person name="Sanford J.R."/>
            <person name="Sawyer R.H."/>
            <person name="Schmidt C.J."/>
            <person name="Triplett E.W."/>
            <person name="Tuberville T.D."/>
            <person name="Venegas-Anaya M."/>
            <person name="Howard J.T."/>
            <person name="Jarvis E.D."/>
            <person name="Guillette L.J.Jr."/>
            <person name="Glenn T.C."/>
            <person name="Green R.E."/>
            <person name="Ray D.A."/>
        </authorList>
    </citation>
    <scope>NUCLEOTIDE SEQUENCE [LARGE SCALE GENOMIC DNA]</scope>
    <source>
        <strain evidence="3">KSC_2009_1</strain>
    </source>
</reference>
<gene>
    <name evidence="3" type="primary">SPATC1L</name>
    <name evidence="3" type="ORF">Y1Q_0018070</name>
</gene>
<sequence length="89" mass="9609">MSAAPGQAAQLQTVPAVLRHYEQLRRAIDALLQENDALKKVAALLRENRQIRNYLQTHAHGDLSAISNFIPLAASTVPNASGIVPGLGW</sequence>
<proteinExistence type="predicted"/>
<protein>
    <submittedName>
        <fullName evidence="3">Speriolin</fullName>
    </submittedName>
</protein>
<name>A0A151MRH7_ALLMI</name>
<evidence type="ECO:0000256" key="1">
    <source>
        <dbReference type="SAM" id="Coils"/>
    </source>
</evidence>
<comment type="caution">
    <text evidence="3">The sequence shown here is derived from an EMBL/GenBank/DDBJ whole genome shotgun (WGS) entry which is preliminary data.</text>
</comment>
<dbReference type="EMBL" id="AKHW03005311">
    <property type="protein sequence ID" value="KYO27148.1"/>
    <property type="molecule type" value="Genomic_DNA"/>
</dbReference>
<evidence type="ECO:0000259" key="2">
    <source>
        <dbReference type="Pfam" id="PF15058"/>
    </source>
</evidence>
<accession>A0A151MRH7</accession>
<dbReference type="AlphaFoldDB" id="A0A151MRH7"/>
<keyword evidence="1" id="KW-0175">Coiled coil</keyword>